<feature type="signal peptide" evidence="4">
    <location>
        <begin position="1"/>
        <end position="17"/>
    </location>
</feature>
<evidence type="ECO:0000256" key="4">
    <source>
        <dbReference type="SAM" id="SignalP"/>
    </source>
</evidence>
<reference evidence="5" key="1">
    <citation type="submission" date="2012-02" db="EMBL/GenBank/DDBJ databases">
        <title>The genome of the ctenophore, Pleurobrachia bachei.</title>
        <authorList>
            <person name="Kohn A.B."/>
            <person name="Citarella M."/>
            <person name="Moroz L.L."/>
        </authorList>
    </citation>
    <scope>NUCLEOTIDE SEQUENCE</scope>
</reference>
<dbReference type="AlphaFoldDB" id="M4H2J4"/>
<evidence type="ECO:0000256" key="3">
    <source>
        <dbReference type="ARBA" id="ARBA00022833"/>
    </source>
</evidence>
<protein>
    <submittedName>
        <fullName evidence="5">Putative secretory peptide-69</fullName>
    </submittedName>
</protein>
<name>M4H2J4_PLEBA</name>
<evidence type="ECO:0000313" key="5">
    <source>
        <dbReference type="EMBL" id="AFK75479.1"/>
    </source>
</evidence>
<feature type="chain" id="PRO_5004053712" evidence="4">
    <location>
        <begin position="18"/>
        <end position="118"/>
    </location>
</feature>
<evidence type="ECO:0000256" key="2">
    <source>
        <dbReference type="ARBA" id="ARBA00022771"/>
    </source>
</evidence>
<accession>M4H2J4</accession>
<proteinExistence type="evidence at transcript level"/>
<dbReference type="GO" id="GO:0008270">
    <property type="term" value="F:zinc ion binding"/>
    <property type="evidence" value="ECO:0007669"/>
    <property type="project" value="UniProtKB-KW"/>
</dbReference>
<dbReference type="Gene3D" id="3.30.60.90">
    <property type="match status" value="1"/>
</dbReference>
<sequence length="118" mass="12619">MFLCLVVAMILVVGVEGDVSQLTCKFGVKEMSNGVITGDQTCTTAVRGRCSKTVYFDTNMIVYSCNECPKKKTGTMSMCTDCGNYDFCSSDLSTHGGGDVQGSLVEDTALVKGSRSHF</sequence>
<evidence type="ECO:0000256" key="1">
    <source>
        <dbReference type="ARBA" id="ARBA00022723"/>
    </source>
</evidence>
<keyword evidence="2" id="KW-0863">Zinc-finger</keyword>
<keyword evidence="1" id="KW-0479">Metal-binding</keyword>
<keyword evidence="4" id="KW-0732">Signal</keyword>
<organism evidence="5">
    <name type="scientific">Pleurobrachia bachei</name>
    <name type="common">Sea gooseberry</name>
    <dbReference type="NCBI Taxonomy" id="34499"/>
    <lineage>
        <taxon>Eukaryota</taxon>
        <taxon>Metazoa</taxon>
        <taxon>Ctenophora</taxon>
        <taxon>Tentaculata</taxon>
        <taxon>Cydippida</taxon>
        <taxon>Pleurobrachiidae</taxon>
        <taxon>Pleurobrachia</taxon>
    </lineage>
</organism>
<dbReference type="InterPro" id="IPR043145">
    <property type="entry name" value="Znf_ZZ_sf"/>
</dbReference>
<keyword evidence="3" id="KW-0862">Zinc</keyword>
<dbReference type="EMBL" id="JQ700379">
    <property type="protein sequence ID" value="AFK75479.1"/>
    <property type="molecule type" value="mRNA"/>
</dbReference>